<sequence length="334" mass="36697">MTIEMRALQDPASNLQNTAEAYGMDSGMLCISRKVTRQDIEVVQNLIERCLQLYMNRNEVANTLLRQARVEPEFTILVWNKLEEDNADFFKAYYLRLLLRKQINTFNGFLRHQCDLMKYAAPSAVSSIPIQDGIQHMPVQHRGYTKLEQFSMPSKGHPQVDLMGNVSSHMVNGISAPGNMHSAQKHSGMGMDSSTADAISAPPFVKSEVDLSPTSGASNVHYPFTASEISDLSVDASAIGSTFTSHIASPERLHLGPGCGIVNSKESLQLEPLKFSFPDAAAGSMSLEDEGQLGNYSKTDVSVDSPEQNVEEFFADGIPNQPSQIEDESKAHIN</sequence>
<dbReference type="OrthoDB" id="1620396at2759"/>
<dbReference type="PANTHER" id="PTHR31871">
    <property type="entry name" value="OS02G0137100 PROTEIN"/>
    <property type="match status" value="1"/>
</dbReference>
<evidence type="ECO:0000313" key="2">
    <source>
        <dbReference type="EMBL" id="KAJ4843430.1"/>
    </source>
</evidence>
<dbReference type="Proteomes" id="UP001141552">
    <property type="component" value="Unassembled WGS sequence"/>
</dbReference>
<proteinExistence type="predicted"/>
<dbReference type="EMBL" id="JAKUCV010002239">
    <property type="protein sequence ID" value="KAJ4843430.1"/>
    <property type="molecule type" value="Genomic_DNA"/>
</dbReference>
<reference evidence="2" key="2">
    <citation type="journal article" date="2023" name="Plants (Basel)">
        <title>Annotation of the Turnera subulata (Passifloraceae) Draft Genome Reveals the S-Locus Evolved after the Divergence of Turneroideae from Passifloroideae in a Stepwise Manner.</title>
        <authorList>
            <person name="Henning P.M."/>
            <person name="Roalson E.H."/>
            <person name="Mir W."/>
            <person name="McCubbin A.G."/>
            <person name="Shore J.S."/>
        </authorList>
    </citation>
    <scope>NUCLEOTIDE SEQUENCE</scope>
    <source>
        <strain evidence="2">F60SS</strain>
    </source>
</reference>
<dbReference type="Pfam" id="PF09713">
    <property type="entry name" value="A_thal_3526"/>
    <property type="match status" value="1"/>
</dbReference>
<evidence type="ECO:0008006" key="4">
    <source>
        <dbReference type="Google" id="ProtNLM"/>
    </source>
</evidence>
<dbReference type="PANTHER" id="PTHR31871:SF47">
    <property type="entry name" value="ANGIOTENSIN-CONVERTING ENZYME 2"/>
    <property type="match status" value="1"/>
</dbReference>
<organism evidence="2 3">
    <name type="scientific">Turnera subulata</name>
    <dbReference type="NCBI Taxonomy" id="218843"/>
    <lineage>
        <taxon>Eukaryota</taxon>
        <taxon>Viridiplantae</taxon>
        <taxon>Streptophyta</taxon>
        <taxon>Embryophyta</taxon>
        <taxon>Tracheophyta</taxon>
        <taxon>Spermatophyta</taxon>
        <taxon>Magnoliopsida</taxon>
        <taxon>eudicotyledons</taxon>
        <taxon>Gunneridae</taxon>
        <taxon>Pentapetalae</taxon>
        <taxon>rosids</taxon>
        <taxon>fabids</taxon>
        <taxon>Malpighiales</taxon>
        <taxon>Passifloraceae</taxon>
        <taxon>Turnera</taxon>
    </lineage>
</organism>
<protein>
    <recommendedName>
        <fullName evidence="4">Angiotensin-converting enzyme 2</fullName>
    </recommendedName>
</protein>
<dbReference type="InterPro" id="IPR006476">
    <property type="entry name" value="CHP01589_pln"/>
</dbReference>
<dbReference type="AlphaFoldDB" id="A0A9Q0G4T9"/>
<accession>A0A9Q0G4T9</accession>
<reference evidence="2" key="1">
    <citation type="submission" date="2022-02" db="EMBL/GenBank/DDBJ databases">
        <authorList>
            <person name="Henning P.M."/>
            <person name="McCubbin A.G."/>
            <person name="Shore J.S."/>
        </authorList>
    </citation>
    <scope>NUCLEOTIDE SEQUENCE</scope>
    <source>
        <strain evidence="2">F60SS</strain>
        <tissue evidence="2">Leaves</tissue>
    </source>
</reference>
<feature type="region of interest" description="Disordered" evidence="1">
    <location>
        <begin position="286"/>
        <end position="334"/>
    </location>
</feature>
<dbReference type="NCBIfam" id="TIGR01589">
    <property type="entry name" value="A_thal_3526"/>
    <property type="match status" value="1"/>
</dbReference>
<name>A0A9Q0G4T9_9ROSI</name>
<feature type="compositionally biased region" description="Polar residues" evidence="1">
    <location>
        <begin position="294"/>
        <end position="308"/>
    </location>
</feature>
<keyword evidence="3" id="KW-1185">Reference proteome</keyword>
<evidence type="ECO:0000256" key="1">
    <source>
        <dbReference type="SAM" id="MobiDB-lite"/>
    </source>
</evidence>
<comment type="caution">
    <text evidence="2">The sequence shown here is derived from an EMBL/GenBank/DDBJ whole genome shotgun (WGS) entry which is preliminary data.</text>
</comment>
<gene>
    <name evidence="2" type="ORF">Tsubulata_021598</name>
</gene>
<evidence type="ECO:0000313" key="3">
    <source>
        <dbReference type="Proteomes" id="UP001141552"/>
    </source>
</evidence>